<name>A0AAU9TFP1_EUPED</name>
<dbReference type="Proteomes" id="UP001153954">
    <property type="component" value="Unassembled WGS sequence"/>
</dbReference>
<organism evidence="2 3">
    <name type="scientific">Euphydryas editha</name>
    <name type="common">Edith's checkerspot</name>
    <dbReference type="NCBI Taxonomy" id="104508"/>
    <lineage>
        <taxon>Eukaryota</taxon>
        <taxon>Metazoa</taxon>
        <taxon>Ecdysozoa</taxon>
        <taxon>Arthropoda</taxon>
        <taxon>Hexapoda</taxon>
        <taxon>Insecta</taxon>
        <taxon>Pterygota</taxon>
        <taxon>Neoptera</taxon>
        <taxon>Endopterygota</taxon>
        <taxon>Lepidoptera</taxon>
        <taxon>Glossata</taxon>
        <taxon>Ditrysia</taxon>
        <taxon>Papilionoidea</taxon>
        <taxon>Nymphalidae</taxon>
        <taxon>Nymphalinae</taxon>
        <taxon>Euphydryas</taxon>
    </lineage>
</organism>
<dbReference type="EMBL" id="CAKOGL010000004">
    <property type="protein sequence ID" value="CAH2085936.1"/>
    <property type="molecule type" value="Genomic_DNA"/>
</dbReference>
<feature type="signal peptide" evidence="1">
    <location>
        <begin position="1"/>
        <end position="17"/>
    </location>
</feature>
<evidence type="ECO:0000313" key="2">
    <source>
        <dbReference type="EMBL" id="CAH2085936.1"/>
    </source>
</evidence>
<comment type="caution">
    <text evidence="2">The sequence shown here is derived from an EMBL/GenBank/DDBJ whole genome shotgun (WGS) entry which is preliminary data.</text>
</comment>
<keyword evidence="1" id="KW-0732">Signal</keyword>
<feature type="chain" id="PRO_5043560920" evidence="1">
    <location>
        <begin position="18"/>
        <end position="138"/>
    </location>
</feature>
<keyword evidence="3" id="KW-1185">Reference proteome</keyword>
<accession>A0AAU9TFP1</accession>
<evidence type="ECO:0000256" key="1">
    <source>
        <dbReference type="SAM" id="SignalP"/>
    </source>
</evidence>
<protein>
    <submittedName>
        <fullName evidence="2">Uncharacterized protein</fullName>
    </submittedName>
</protein>
<gene>
    <name evidence="2" type="ORF">EEDITHA_LOCUS2368</name>
</gene>
<evidence type="ECO:0000313" key="3">
    <source>
        <dbReference type="Proteomes" id="UP001153954"/>
    </source>
</evidence>
<dbReference type="AlphaFoldDB" id="A0AAU9TFP1"/>
<sequence length="138" mass="15667">MDARIALLALCATFARATQPAARIIIDTSSLNHRTEEPQTIEEDLEKRYTPELLEDLQKTKMDALLLYTEYTSHAAVDLKAFLKNISSLTQDTINTMDYRILDRAGLNSMKTVRSVCPNAYRLASNLVKDPLFHHLKD</sequence>
<reference evidence="2" key="1">
    <citation type="submission" date="2022-03" db="EMBL/GenBank/DDBJ databases">
        <authorList>
            <person name="Tunstrom K."/>
        </authorList>
    </citation>
    <scope>NUCLEOTIDE SEQUENCE</scope>
</reference>
<proteinExistence type="predicted"/>